<dbReference type="GO" id="GO:0004386">
    <property type="term" value="F:helicase activity"/>
    <property type="evidence" value="ECO:0007669"/>
    <property type="project" value="InterPro"/>
</dbReference>
<sequence length="2325" mass="260363">MSRPPCRYINSPGGCRRGKDCHFAHTLTSKTANTRPFSPSSASSDGSSHPNTQRPNASGSPLPKGVCRFFWEHGRCSREFECRYEHTSKAEGSSRTGPRSTITPSEAVLRRLAPFLTEEGLSKMNGSGTDGFFSQDPSASLSPSEAHNALKRFLQDNFRFRSTFEVYAFLKPLNSANASNTHWTQEHGQLLLNTMSSQNGLLRLVDIFRWPQVSAHAGSSRDILSFQRGILPVLRYLSSDFVIKSTLLTRTNTILAELLQNLSHLADVIEASMAIIMNTRSFKDPGGSGQDPQIGAQVLASTAGVLHECLVRFKNAVAMYPRLATLATNLRLWFDQWTAGISSLPPTFDNPFQGVDPAVRDLLIGGIREKIERIGSIVERELGKETRSDSRRSTSTYSYGTNEGVIAALHASYDPPGELRLEGPRHDNDLLDIADIRVAPTHEELMCRIPPFLPASLFAAPHHAPPESMERLLDIQFRLLREELMAPLRRAVQLVHDDIKVLNRSKTKLGEILQKGGGKYHGLADSQESVMFNVYPEVVFSSLVPDHRGLSASLSVQTPPGRASSPQVNARVAFWKGMSSKRLAQGGLIALVWATGHDVSVHLGVVASSLEDLTEYVRQDRSRVKIRIVFFDSKVELRILAELRNRRSSSDGIKILVESPVMLEAIRPFLEALKREPEVVPFPRYLVFHPPGYLNTCTVDPPKYARLPRFTFQLSSLFPKEAEVEDLQLNVSDEVSIQHTRAELHRASRLDPSQADAVVDALTREVALIQGPPGTGKSYTGVELLRVLIANRVGPILMIALTNHALDHMLCSVLDANITNNIVRLGSRSADERISQYSIETREMVAGQSRLNRTFASHYRELKIVQGEITQLMNRVLNADLESDSVEIVKYLQTFHPEHHEFMSHPPEWIRLTRQLLHDDPNDGWKTQGRGGRSVKQDTSIYAYWKNSGDLEFLEMSASSTSSFSGVLGSGTKHLASSHVKFFEALISETSASTSDTDSIGEDEGDESDDETPLKDLKPEERWMAVPVIETPDSDSDSDTKELHDPPTQPAMSEPAVDTISAYVDDPAGLFAALGEDGIPSVPSGDRPLDELLDIGEVWAMSRCERKRLHGFWIEQARIQMHQNQLDEFERLRKLYAERVEEYNEGKEAARRDLLHNVDIIGCTTTGAAKLATLLRSLGPRVLLVEEAGQVLEAHVLGSLVPSVEHLILIGDPLQLRPTLNNYSLSMDSRRGQVLYRFDMSLMERLAVSGLPMSQIDVQRRMRPMISSLIRNTLYPKLEDHELVTQYPDVRGMEKNMFFVTHNHKENGGMDDTASKYNTYEVNMIRDLVLYLLRQGCYSSEGDIVVLCAYLGQLARLRDALGGEVAVIIDERDQAALDDHEGDKDDKLDDHESFEHVKVTKQVRLRTIDNYQGEEGKIVILSLVRNSGGLEDDFEQQGMTGHAKPNIGFLKSENRTNVALSRAREGLFIFGNAENLSSRSRMWRSIIEELQTNDAIGPGFPVACHRHPEQVRCISQPGQLTKLAPDGGCMEPCDTKLRCGHLCPFKCHCDDPNHVSVVCTRPCRRLCHRDHPCRKDCNSPCGDCMFPVNNVKLPCGHVKNSVPCYQLEAIENIYCNQEVVKALPRCEHTASMPCSQEPEHHRCLARCTNWMTCCSKSCNASCYQCQASNPQPDEEGAVKRIKHLYHSCEKRLYCEHPCQQPCSDDHEHTMRCTAKCRQVCSHTQCNRECSFPCAPCKQPCTWTCPHYICPVPCGSVCARFPCDRRCEKTLACGHRCSSVCGEDCKIQVCPLCAPDEQKAQVVDFIMQRTLSEVTPDDESLDEMLITIPSCRHAFTVETLDGHCGMSEFYSRGPDGRWCGLLTPTGFKRPPTCPTCRTAITAPRYGRIFKRADLDILERNVAAQMSRSLARVQGSVESLSIPSKKEQLVQAAATINLKFTASSKKQQRKALERVLRTTKEAPISHGDINPANKDLHSIDGSVMKVWSNATQQLLSAYKEAVQIAETRSAHTDAWEAALSCLHEREVAALLANSSSSARQPMEHAMEVARMQVGQLRPLADRRFLVEAIWSTIHIRLSLADLMTTWLDEVSKRMASNGMPFHSQQLSWASYIRFLFAGCLRDAQVALDVATDSESHRQITKTVLYQMRISLEEYRFNLFMAKTTGTFKVQGSRDVLAERASQMGRESRERMYVAIQQHHDKKMGLEEMDWLKENFTSIARDIVQEWRKIELSIRMDTFYQPVSLDERMAIVKALDFAHAGHYYNCPNGHTFVITECGGAMEVGRCPECNASIGGSHHRLDPSNTRNVEFEELARQVGGSATPWQRPW</sequence>
<dbReference type="PROSITE" id="PS51981">
    <property type="entry name" value="ZF_RZ"/>
    <property type="match status" value="1"/>
</dbReference>
<feature type="domain" description="RZ-type" evidence="10">
    <location>
        <begin position="2240"/>
        <end position="2313"/>
    </location>
</feature>
<dbReference type="InterPro" id="IPR041679">
    <property type="entry name" value="DNA2/NAM7-like_C"/>
</dbReference>
<keyword evidence="6" id="KW-0391">Immunity</keyword>
<dbReference type="Pfam" id="PF20173">
    <property type="entry name" value="ZnF_RZ-type"/>
    <property type="match status" value="1"/>
</dbReference>
<feature type="zinc finger region" description="C3H1-type" evidence="7">
    <location>
        <begin position="1"/>
        <end position="28"/>
    </location>
</feature>
<evidence type="ECO:0000256" key="4">
    <source>
        <dbReference type="ARBA" id="ARBA00022771"/>
    </source>
</evidence>
<keyword evidence="12" id="KW-1185">Reference proteome</keyword>
<feature type="domain" description="C3H1-type" evidence="9">
    <location>
        <begin position="1"/>
        <end position="28"/>
    </location>
</feature>
<feature type="region of interest" description="Disordered" evidence="8">
    <location>
        <begin position="32"/>
        <end position="60"/>
    </location>
</feature>
<proteinExistence type="predicted"/>
<dbReference type="PANTHER" id="PTHR10887:SF341">
    <property type="entry name" value="NFX1-TYPE ZINC FINGER-CONTAINING PROTEIN 1"/>
    <property type="match status" value="1"/>
</dbReference>
<dbReference type="Pfam" id="PF13086">
    <property type="entry name" value="AAA_11"/>
    <property type="match status" value="2"/>
</dbReference>
<dbReference type="InParanoid" id="A0A0D0DVT2"/>
<feature type="compositionally biased region" description="Low complexity" evidence="8">
    <location>
        <begin position="38"/>
        <end position="48"/>
    </location>
</feature>
<dbReference type="CDD" id="cd18808">
    <property type="entry name" value="SF1_C_Upf1"/>
    <property type="match status" value="1"/>
</dbReference>
<evidence type="ECO:0000256" key="7">
    <source>
        <dbReference type="PROSITE-ProRule" id="PRU00723"/>
    </source>
</evidence>
<evidence type="ECO:0000313" key="12">
    <source>
        <dbReference type="Proteomes" id="UP000054538"/>
    </source>
</evidence>
<evidence type="ECO:0000256" key="2">
    <source>
        <dbReference type="ARBA" id="ARBA00022490"/>
    </source>
</evidence>
<reference evidence="12" key="2">
    <citation type="submission" date="2015-01" db="EMBL/GenBank/DDBJ databases">
        <title>Evolutionary Origins and Diversification of the Mycorrhizal Mutualists.</title>
        <authorList>
            <consortium name="DOE Joint Genome Institute"/>
            <consortium name="Mycorrhizal Genomics Consortium"/>
            <person name="Kohler A."/>
            <person name="Kuo A."/>
            <person name="Nagy L.G."/>
            <person name="Floudas D."/>
            <person name="Copeland A."/>
            <person name="Barry K.W."/>
            <person name="Cichocki N."/>
            <person name="Veneault-Fourrey C."/>
            <person name="LaButti K."/>
            <person name="Lindquist E.A."/>
            <person name="Lipzen A."/>
            <person name="Lundell T."/>
            <person name="Morin E."/>
            <person name="Murat C."/>
            <person name="Riley R."/>
            <person name="Ohm R."/>
            <person name="Sun H."/>
            <person name="Tunlid A."/>
            <person name="Henrissat B."/>
            <person name="Grigoriev I.V."/>
            <person name="Hibbett D.S."/>
            <person name="Martin F."/>
        </authorList>
    </citation>
    <scope>NUCLEOTIDE SEQUENCE [LARGE SCALE GENOMIC DNA]</scope>
    <source>
        <strain evidence="12">Ve08.2h10</strain>
    </source>
</reference>
<dbReference type="InterPro" id="IPR045055">
    <property type="entry name" value="DNA2/NAM7-like"/>
</dbReference>
<dbReference type="GO" id="GO:0005737">
    <property type="term" value="C:cytoplasm"/>
    <property type="evidence" value="ECO:0007669"/>
    <property type="project" value="UniProtKB-SubCell"/>
</dbReference>
<feature type="zinc finger region" description="C3H1-type" evidence="7">
    <location>
        <begin position="61"/>
        <end position="89"/>
    </location>
</feature>
<dbReference type="Pfam" id="PF13087">
    <property type="entry name" value="AAA_12"/>
    <property type="match status" value="1"/>
</dbReference>
<evidence type="ECO:0000313" key="11">
    <source>
        <dbReference type="EMBL" id="KIK93721.1"/>
    </source>
</evidence>
<keyword evidence="2" id="KW-0963">Cytoplasm</keyword>
<dbReference type="Gene3D" id="3.40.50.300">
    <property type="entry name" value="P-loop containing nucleotide triphosphate hydrolases"/>
    <property type="match status" value="3"/>
</dbReference>
<name>A0A0D0DVT2_9AGAM</name>
<gene>
    <name evidence="11" type="ORF">PAXRUDRAFT_828683</name>
</gene>
<dbReference type="STRING" id="930991.A0A0D0DVT2"/>
<evidence type="ECO:0000259" key="9">
    <source>
        <dbReference type="PROSITE" id="PS50103"/>
    </source>
</evidence>
<comment type="subcellular location">
    <subcellularLocation>
        <location evidence="1">Cytoplasm</location>
    </subcellularLocation>
</comment>
<evidence type="ECO:0000256" key="5">
    <source>
        <dbReference type="ARBA" id="ARBA00022833"/>
    </source>
</evidence>
<evidence type="ECO:0000256" key="8">
    <source>
        <dbReference type="SAM" id="MobiDB-lite"/>
    </source>
</evidence>
<dbReference type="PROSITE" id="PS50103">
    <property type="entry name" value="ZF_C3H1"/>
    <property type="match status" value="2"/>
</dbReference>
<dbReference type="CDD" id="cd06008">
    <property type="entry name" value="NF-X1-zinc-finger"/>
    <property type="match status" value="1"/>
</dbReference>
<dbReference type="InterPro" id="IPR046439">
    <property type="entry name" value="ZF_RZ_dom"/>
</dbReference>
<feature type="compositionally biased region" description="Polar residues" evidence="8">
    <location>
        <begin position="49"/>
        <end position="59"/>
    </location>
</feature>
<feature type="region of interest" description="Disordered" evidence="8">
    <location>
        <begin position="991"/>
        <end position="1054"/>
    </location>
</feature>
<organism evidence="11 12">
    <name type="scientific">Paxillus rubicundulus Ve08.2h10</name>
    <dbReference type="NCBI Taxonomy" id="930991"/>
    <lineage>
        <taxon>Eukaryota</taxon>
        <taxon>Fungi</taxon>
        <taxon>Dikarya</taxon>
        <taxon>Basidiomycota</taxon>
        <taxon>Agaricomycotina</taxon>
        <taxon>Agaricomycetes</taxon>
        <taxon>Agaricomycetidae</taxon>
        <taxon>Boletales</taxon>
        <taxon>Paxilineae</taxon>
        <taxon>Paxillaceae</taxon>
        <taxon>Paxillus</taxon>
    </lineage>
</organism>
<dbReference type="InterPro" id="IPR041677">
    <property type="entry name" value="DNA2/NAM7_AAA_11"/>
</dbReference>
<dbReference type="HOGENOM" id="CLU_001490_4_0_1"/>
<keyword evidence="4 7" id="KW-0863">Zinc-finger</keyword>
<evidence type="ECO:0000256" key="1">
    <source>
        <dbReference type="ARBA" id="ARBA00004496"/>
    </source>
</evidence>
<dbReference type="GO" id="GO:0002376">
    <property type="term" value="P:immune system process"/>
    <property type="evidence" value="ECO:0007669"/>
    <property type="project" value="UniProtKB-KW"/>
</dbReference>
<dbReference type="EMBL" id="KN825162">
    <property type="protein sequence ID" value="KIK93721.1"/>
    <property type="molecule type" value="Genomic_DNA"/>
</dbReference>
<dbReference type="SUPFAM" id="SSF52540">
    <property type="entry name" value="P-loop containing nucleoside triphosphate hydrolases"/>
    <property type="match status" value="1"/>
</dbReference>
<evidence type="ECO:0000256" key="6">
    <source>
        <dbReference type="ARBA" id="ARBA00022859"/>
    </source>
</evidence>
<keyword evidence="5 7" id="KW-0862">Zinc</keyword>
<dbReference type="GO" id="GO:0008270">
    <property type="term" value="F:zinc ion binding"/>
    <property type="evidence" value="ECO:0007669"/>
    <property type="project" value="UniProtKB-KW"/>
</dbReference>
<feature type="compositionally biased region" description="Acidic residues" evidence="8">
    <location>
        <begin position="999"/>
        <end position="1011"/>
    </location>
</feature>
<evidence type="ECO:0000256" key="3">
    <source>
        <dbReference type="ARBA" id="ARBA00022723"/>
    </source>
</evidence>
<feature type="compositionally biased region" description="Basic and acidic residues" evidence="8">
    <location>
        <begin position="1012"/>
        <end position="1023"/>
    </location>
</feature>
<dbReference type="InterPro" id="IPR047187">
    <property type="entry name" value="SF1_C_Upf1"/>
</dbReference>
<accession>A0A0D0DVT2</accession>
<dbReference type="GO" id="GO:0031380">
    <property type="term" value="C:nuclear RNA-directed RNA polymerase complex"/>
    <property type="evidence" value="ECO:0007669"/>
    <property type="project" value="TreeGrafter"/>
</dbReference>
<dbReference type="Proteomes" id="UP000054538">
    <property type="component" value="Unassembled WGS sequence"/>
</dbReference>
<reference evidence="11 12" key="1">
    <citation type="submission" date="2014-04" db="EMBL/GenBank/DDBJ databases">
        <authorList>
            <consortium name="DOE Joint Genome Institute"/>
            <person name="Kuo A."/>
            <person name="Kohler A."/>
            <person name="Jargeat P."/>
            <person name="Nagy L.G."/>
            <person name="Floudas D."/>
            <person name="Copeland A."/>
            <person name="Barry K.W."/>
            <person name="Cichocki N."/>
            <person name="Veneault-Fourrey C."/>
            <person name="LaButti K."/>
            <person name="Lindquist E.A."/>
            <person name="Lipzen A."/>
            <person name="Lundell T."/>
            <person name="Morin E."/>
            <person name="Murat C."/>
            <person name="Sun H."/>
            <person name="Tunlid A."/>
            <person name="Henrissat B."/>
            <person name="Grigoriev I.V."/>
            <person name="Hibbett D.S."/>
            <person name="Martin F."/>
            <person name="Nordberg H.P."/>
            <person name="Cantor M.N."/>
            <person name="Hua S.X."/>
        </authorList>
    </citation>
    <scope>NUCLEOTIDE SEQUENCE [LARGE SCALE GENOMIC DNA]</scope>
    <source>
        <strain evidence="11 12">Ve08.2h10</strain>
    </source>
</reference>
<dbReference type="InterPro" id="IPR027417">
    <property type="entry name" value="P-loop_NTPase"/>
</dbReference>
<evidence type="ECO:0000259" key="10">
    <source>
        <dbReference type="PROSITE" id="PS51981"/>
    </source>
</evidence>
<protein>
    <submittedName>
        <fullName evidence="11">Unplaced genomic scaffold scaffold_340, whole genome shotgun sequence</fullName>
    </submittedName>
</protein>
<dbReference type="SMART" id="SM00356">
    <property type="entry name" value="ZnF_C3H1"/>
    <property type="match status" value="2"/>
</dbReference>
<dbReference type="InterPro" id="IPR000571">
    <property type="entry name" value="Znf_CCCH"/>
</dbReference>
<dbReference type="GO" id="GO:0031048">
    <property type="term" value="P:regulatory ncRNA-mediated heterochromatin formation"/>
    <property type="evidence" value="ECO:0007669"/>
    <property type="project" value="TreeGrafter"/>
</dbReference>
<dbReference type="OrthoDB" id="2423195at2759"/>
<dbReference type="PANTHER" id="PTHR10887">
    <property type="entry name" value="DNA2/NAM7 HELICASE FAMILY"/>
    <property type="match status" value="1"/>
</dbReference>
<keyword evidence="3 7" id="KW-0479">Metal-binding</keyword>
<feature type="domain" description="C3H1-type" evidence="9">
    <location>
        <begin position="61"/>
        <end position="89"/>
    </location>
</feature>